<evidence type="ECO:0000313" key="1">
    <source>
        <dbReference type="EMBL" id="GBN07899.1"/>
    </source>
</evidence>
<dbReference type="AlphaFoldDB" id="A0A4Y2L0J1"/>
<organism evidence="1 2">
    <name type="scientific">Araneus ventricosus</name>
    <name type="common">Orbweaver spider</name>
    <name type="synonym">Epeira ventricosa</name>
    <dbReference type="NCBI Taxonomy" id="182803"/>
    <lineage>
        <taxon>Eukaryota</taxon>
        <taxon>Metazoa</taxon>
        <taxon>Ecdysozoa</taxon>
        <taxon>Arthropoda</taxon>
        <taxon>Chelicerata</taxon>
        <taxon>Arachnida</taxon>
        <taxon>Araneae</taxon>
        <taxon>Araneomorphae</taxon>
        <taxon>Entelegynae</taxon>
        <taxon>Araneoidea</taxon>
        <taxon>Araneidae</taxon>
        <taxon>Araneus</taxon>
    </lineage>
</organism>
<protein>
    <submittedName>
        <fullName evidence="1">Uncharacterized protein</fullName>
    </submittedName>
</protein>
<comment type="caution">
    <text evidence="1">The sequence shown here is derived from an EMBL/GenBank/DDBJ whole genome shotgun (WGS) entry which is preliminary data.</text>
</comment>
<accession>A0A4Y2L0J1</accession>
<dbReference type="Proteomes" id="UP000499080">
    <property type="component" value="Unassembled WGS sequence"/>
</dbReference>
<proteinExistence type="predicted"/>
<dbReference type="EMBL" id="BGPR01005205">
    <property type="protein sequence ID" value="GBN07899.1"/>
    <property type="molecule type" value="Genomic_DNA"/>
</dbReference>
<keyword evidence="2" id="KW-1185">Reference proteome</keyword>
<evidence type="ECO:0000313" key="2">
    <source>
        <dbReference type="Proteomes" id="UP000499080"/>
    </source>
</evidence>
<gene>
    <name evidence="1" type="ORF">AVEN_242731_1</name>
</gene>
<reference evidence="1 2" key="1">
    <citation type="journal article" date="2019" name="Sci. Rep.">
        <title>Orb-weaving spider Araneus ventricosus genome elucidates the spidroin gene catalogue.</title>
        <authorList>
            <person name="Kono N."/>
            <person name="Nakamura H."/>
            <person name="Ohtoshi R."/>
            <person name="Moran D.A.P."/>
            <person name="Shinohara A."/>
            <person name="Yoshida Y."/>
            <person name="Fujiwara M."/>
            <person name="Mori M."/>
            <person name="Tomita M."/>
            <person name="Arakawa K."/>
        </authorList>
    </citation>
    <scope>NUCLEOTIDE SEQUENCE [LARGE SCALE GENOMIC DNA]</scope>
</reference>
<name>A0A4Y2L0J1_ARAVE</name>
<sequence length="120" mass="13061">MPERGTPAARSFVKNERGAIDGHLRLELSALDKVLFDNLMIRESGPRKAICQMGKRGCRINQSRSYECLSSGVLIQTRKGSVSLPLGAPRGSVSGADARVADLHWLSLPLFLVLILMSSL</sequence>